<evidence type="ECO:0000256" key="1">
    <source>
        <dbReference type="SAM" id="MobiDB-lite"/>
    </source>
</evidence>
<reference evidence="2" key="1">
    <citation type="journal article" date="2022" name="Int. J. Mol. Sci.">
        <title>Draft Genome of Tanacetum Coccineum: Genomic Comparison of Closely Related Tanacetum-Family Plants.</title>
        <authorList>
            <person name="Yamashiro T."/>
            <person name="Shiraishi A."/>
            <person name="Nakayama K."/>
            <person name="Satake H."/>
        </authorList>
    </citation>
    <scope>NUCLEOTIDE SEQUENCE</scope>
</reference>
<organism evidence="2 3">
    <name type="scientific">Tanacetum coccineum</name>
    <dbReference type="NCBI Taxonomy" id="301880"/>
    <lineage>
        <taxon>Eukaryota</taxon>
        <taxon>Viridiplantae</taxon>
        <taxon>Streptophyta</taxon>
        <taxon>Embryophyta</taxon>
        <taxon>Tracheophyta</taxon>
        <taxon>Spermatophyta</taxon>
        <taxon>Magnoliopsida</taxon>
        <taxon>eudicotyledons</taxon>
        <taxon>Gunneridae</taxon>
        <taxon>Pentapetalae</taxon>
        <taxon>asterids</taxon>
        <taxon>campanulids</taxon>
        <taxon>Asterales</taxon>
        <taxon>Asteraceae</taxon>
        <taxon>Asteroideae</taxon>
        <taxon>Anthemideae</taxon>
        <taxon>Anthemidinae</taxon>
        <taxon>Tanacetum</taxon>
    </lineage>
</organism>
<dbReference type="Proteomes" id="UP001151760">
    <property type="component" value="Unassembled WGS sequence"/>
</dbReference>
<gene>
    <name evidence="2" type="ORF">Tco_0654068</name>
</gene>
<sequence>MIIGLDLPKQILEAQIEAQKPENFKNEDVGGMIRKDIPKEILEPCADGTLCLNGRSWLPCYGDLRTVIMHELDNQSTERDRLIGIGFVLNFVKIISFTFGDKEMISVIEAIIREVFVKLLLDSFGKLSISLLYHFMLALVWDPNVPYINEEEWRRGLKALRAHTLAKLKKAIPELQQEVPVLSTIEKQLELQVGGLSLQTTITITIFDLSGTLAFSFICENDHLLKAIRVHSIVTCCQKVVGVWNDLGATKEAPIKDPPKKPLAADDSSDEEEEAKHAPKKPAPKEVKAAPTNKSAAGPKVCWRSLLQLTVDDTSISSDASETSLGSETSDSDDEKSEFKKTKKVEVYPFLLFVVLQNSMALLKQRYSQKLLNKHNAIVKGNDHSLMSKTDDTILKAVFSTYAPISQLPGNAEHTCKHE</sequence>
<evidence type="ECO:0000313" key="2">
    <source>
        <dbReference type="EMBL" id="GJS59284.1"/>
    </source>
</evidence>
<feature type="compositionally biased region" description="Basic and acidic residues" evidence="1">
    <location>
        <begin position="253"/>
        <end position="264"/>
    </location>
</feature>
<proteinExistence type="predicted"/>
<reference evidence="2" key="2">
    <citation type="submission" date="2022-01" db="EMBL/GenBank/DDBJ databases">
        <authorList>
            <person name="Yamashiro T."/>
            <person name="Shiraishi A."/>
            <person name="Satake H."/>
            <person name="Nakayama K."/>
        </authorList>
    </citation>
    <scope>NUCLEOTIDE SEQUENCE</scope>
</reference>
<dbReference type="EMBL" id="BQNB010009138">
    <property type="protein sequence ID" value="GJS59284.1"/>
    <property type="molecule type" value="Genomic_DNA"/>
</dbReference>
<keyword evidence="3" id="KW-1185">Reference proteome</keyword>
<comment type="caution">
    <text evidence="2">The sequence shown here is derived from an EMBL/GenBank/DDBJ whole genome shotgun (WGS) entry which is preliminary data.</text>
</comment>
<name>A0ABQ4X260_9ASTR</name>
<feature type="region of interest" description="Disordered" evidence="1">
    <location>
        <begin position="251"/>
        <end position="296"/>
    </location>
</feature>
<accession>A0ABQ4X260</accession>
<feature type="compositionally biased region" description="Polar residues" evidence="1">
    <location>
        <begin position="317"/>
        <end position="326"/>
    </location>
</feature>
<evidence type="ECO:0000313" key="3">
    <source>
        <dbReference type="Proteomes" id="UP001151760"/>
    </source>
</evidence>
<protein>
    <submittedName>
        <fullName evidence="2">Uncharacterized protein</fullName>
    </submittedName>
</protein>
<feature type="region of interest" description="Disordered" evidence="1">
    <location>
        <begin position="317"/>
        <end position="338"/>
    </location>
</feature>